<protein>
    <submittedName>
        <fullName evidence="1">Atg5</fullName>
    </submittedName>
</protein>
<organism evidence="1">
    <name type="scientific">Arundo donax</name>
    <name type="common">Giant reed</name>
    <name type="synonym">Donax arundinaceus</name>
    <dbReference type="NCBI Taxonomy" id="35708"/>
    <lineage>
        <taxon>Eukaryota</taxon>
        <taxon>Viridiplantae</taxon>
        <taxon>Streptophyta</taxon>
        <taxon>Embryophyta</taxon>
        <taxon>Tracheophyta</taxon>
        <taxon>Spermatophyta</taxon>
        <taxon>Magnoliopsida</taxon>
        <taxon>Liliopsida</taxon>
        <taxon>Poales</taxon>
        <taxon>Poaceae</taxon>
        <taxon>PACMAD clade</taxon>
        <taxon>Arundinoideae</taxon>
        <taxon>Arundineae</taxon>
        <taxon>Arundo</taxon>
    </lineage>
</organism>
<reference evidence="1" key="2">
    <citation type="journal article" date="2015" name="Data Brief">
        <title>Shoot transcriptome of the giant reed, Arundo donax.</title>
        <authorList>
            <person name="Barrero R.A."/>
            <person name="Guerrero F.D."/>
            <person name="Moolhuijzen P."/>
            <person name="Goolsby J.A."/>
            <person name="Tidwell J."/>
            <person name="Bellgard S.E."/>
            <person name="Bellgard M.I."/>
        </authorList>
    </citation>
    <scope>NUCLEOTIDE SEQUENCE</scope>
    <source>
        <tissue evidence="1">Shoot tissue taken approximately 20 cm above the soil surface</tissue>
    </source>
</reference>
<sequence>MVFLALHIEGQKELQLVHTILMAALYIQTKQCQHLVAERC</sequence>
<proteinExistence type="predicted"/>
<evidence type="ECO:0000313" key="1">
    <source>
        <dbReference type="EMBL" id="JAE04113.1"/>
    </source>
</evidence>
<dbReference type="EMBL" id="GBRH01193783">
    <property type="protein sequence ID" value="JAE04113.1"/>
    <property type="molecule type" value="Transcribed_RNA"/>
</dbReference>
<name>A0A0A9F7A7_ARUDO</name>
<reference evidence="1" key="1">
    <citation type="submission" date="2014-09" db="EMBL/GenBank/DDBJ databases">
        <authorList>
            <person name="Magalhaes I.L.F."/>
            <person name="Oliveira U."/>
            <person name="Santos F.R."/>
            <person name="Vidigal T.H.D.A."/>
            <person name="Brescovit A.D."/>
            <person name="Santos A.J."/>
        </authorList>
    </citation>
    <scope>NUCLEOTIDE SEQUENCE</scope>
    <source>
        <tissue evidence="1">Shoot tissue taken approximately 20 cm above the soil surface</tissue>
    </source>
</reference>
<accession>A0A0A9F7A7</accession>
<dbReference type="AlphaFoldDB" id="A0A0A9F7A7"/>